<dbReference type="EMBL" id="STGY01000073">
    <property type="protein sequence ID" value="THV35717.1"/>
    <property type="molecule type" value="Genomic_DNA"/>
</dbReference>
<proteinExistence type="predicted"/>
<keyword evidence="4" id="KW-1185">Reference proteome</keyword>
<feature type="region of interest" description="Disordered" evidence="1">
    <location>
        <begin position="219"/>
        <end position="245"/>
    </location>
</feature>
<dbReference type="AlphaFoldDB" id="A0A4S8PVU4"/>
<feature type="domain" description="N-terminal" evidence="2">
    <location>
        <begin position="38"/>
        <end position="121"/>
    </location>
</feature>
<name>A0A4S8PVU4_9ACTN</name>
<organism evidence="3 4">
    <name type="scientific">Glycomyces buryatensis</name>
    <dbReference type="NCBI Taxonomy" id="2570927"/>
    <lineage>
        <taxon>Bacteria</taxon>
        <taxon>Bacillati</taxon>
        <taxon>Actinomycetota</taxon>
        <taxon>Actinomycetes</taxon>
        <taxon>Glycomycetales</taxon>
        <taxon>Glycomycetaceae</taxon>
        <taxon>Glycomyces</taxon>
    </lineage>
</organism>
<accession>A0A4S8PVU4</accession>
<dbReference type="Proteomes" id="UP000308760">
    <property type="component" value="Unassembled WGS sequence"/>
</dbReference>
<dbReference type="GO" id="GO:0003697">
    <property type="term" value="F:single-stranded DNA binding"/>
    <property type="evidence" value="ECO:0007669"/>
    <property type="project" value="InterPro"/>
</dbReference>
<dbReference type="RefSeq" id="WP_136536874.1">
    <property type="nucleotide sequence ID" value="NZ_STGY01000073.1"/>
</dbReference>
<protein>
    <recommendedName>
        <fullName evidence="2">N-terminal domain-containing protein</fullName>
    </recommendedName>
</protein>
<dbReference type="InterPro" id="IPR013610">
    <property type="entry name" value="ArdC_N"/>
</dbReference>
<evidence type="ECO:0000313" key="4">
    <source>
        <dbReference type="Proteomes" id="UP000308760"/>
    </source>
</evidence>
<dbReference type="OrthoDB" id="3688008at2"/>
<evidence type="ECO:0000259" key="2">
    <source>
        <dbReference type="Pfam" id="PF08401"/>
    </source>
</evidence>
<reference evidence="3 4" key="2">
    <citation type="submission" date="2019-05" db="EMBL/GenBank/DDBJ databases">
        <title>Glycomyces buryatensis sp. nov.</title>
        <authorList>
            <person name="Nikitina E."/>
        </authorList>
    </citation>
    <scope>NUCLEOTIDE SEQUENCE [LARGE SCALE GENOMIC DNA]</scope>
    <source>
        <strain evidence="3 4">18</strain>
    </source>
</reference>
<dbReference type="Pfam" id="PF08401">
    <property type="entry name" value="ArdcN"/>
    <property type="match status" value="1"/>
</dbReference>
<gene>
    <name evidence="3" type="ORF">FAB82_22860</name>
</gene>
<reference evidence="4" key="1">
    <citation type="submission" date="2019-04" db="EMBL/GenBank/DDBJ databases">
        <title>Nocardioides xinjiangensis sp. nov.</title>
        <authorList>
            <person name="Liu S."/>
        </authorList>
    </citation>
    <scope>NUCLEOTIDE SEQUENCE [LARGE SCALE GENOMIC DNA]</scope>
    <source>
        <strain evidence="4">18</strain>
    </source>
</reference>
<evidence type="ECO:0000256" key="1">
    <source>
        <dbReference type="SAM" id="MobiDB-lite"/>
    </source>
</evidence>
<comment type="caution">
    <text evidence="3">The sequence shown here is derived from an EMBL/GenBank/DDBJ whole genome shotgun (WGS) entry which is preliminary data.</text>
</comment>
<sequence>MGRKTYTEEEKAAFKERDRELAEAADAALAAPGAGARATEVALRSPKLAAYSLRNHMMLALQAEQAGIELRDVDTGRGWKERGRTPRKGSKAVMRIVYPITPKSGEADTSEDGETPKTRFRTKAVFEIDQTDESETFTSDPKVAPESDPARIWHDRLLREAASLGYTVRYTRPDEAAALAVTDGESKTIAVAAADPLALAPEALGALADRLAEALTAARADGSAKPNATAARQAGPDAGTVLEFD</sequence>
<evidence type="ECO:0000313" key="3">
    <source>
        <dbReference type="EMBL" id="THV35717.1"/>
    </source>
</evidence>